<gene>
    <name evidence="2" type="ORF">GCM10009090_16350</name>
</gene>
<evidence type="ECO:0008006" key="4">
    <source>
        <dbReference type="Google" id="ProtNLM"/>
    </source>
</evidence>
<name>A0A919F7I8_9XANT</name>
<dbReference type="RefSeq" id="WP_434029063.1">
    <property type="nucleotide sequence ID" value="NZ_BNBA01000010.1"/>
</dbReference>
<evidence type="ECO:0000256" key="1">
    <source>
        <dbReference type="SAM" id="MobiDB-lite"/>
    </source>
</evidence>
<proteinExistence type="predicted"/>
<feature type="region of interest" description="Disordered" evidence="1">
    <location>
        <begin position="164"/>
        <end position="196"/>
    </location>
</feature>
<reference evidence="2" key="2">
    <citation type="submission" date="2020-09" db="EMBL/GenBank/DDBJ databases">
        <authorList>
            <person name="Sun Q."/>
            <person name="Ohkuma M."/>
        </authorList>
    </citation>
    <scope>NUCLEOTIDE SEQUENCE</scope>
    <source>
        <strain evidence="2">JCM 13306</strain>
    </source>
</reference>
<feature type="compositionally biased region" description="Basic and acidic residues" evidence="1">
    <location>
        <begin position="164"/>
        <end position="178"/>
    </location>
</feature>
<dbReference type="Proteomes" id="UP000623958">
    <property type="component" value="Unassembled WGS sequence"/>
</dbReference>
<dbReference type="EMBL" id="BNBA01000010">
    <property type="protein sequence ID" value="GHH52449.1"/>
    <property type="molecule type" value="Genomic_DNA"/>
</dbReference>
<evidence type="ECO:0000313" key="3">
    <source>
        <dbReference type="Proteomes" id="UP000623958"/>
    </source>
</evidence>
<comment type="caution">
    <text evidence="2">The sequence shown here is derived from an EMBL/GenBank/DDBJ whole genome shotgun (WGS) entry which is preliminary data.</text>
</comment>
<reference evidence="2" key="1">
    <citation type="journal article" date="2014" name="Int. J. Syst. Evol. Microbiol.">
        <title>Complete genome sequence of Corynebacterium casei LMG S-19264T (=DSM 44701T), isolated from a smear-ripened cheese.</title>
        <authorList>
            <consortium name="US DOE Joint Genome Institute (JGI-PGF)"/>
            <person name="Walter F."/>
            <person name="Albersmeier A."/>
            <person name="Kalinowski J."/>
            <person name="Ruckert C."/>
        </authorList>
    </citation>
    <scope>NUCLEOTIDE SEQUENCE</scope>
    <source>
        <strain evidence="2">JCM 13306</strain>
    </source>
</reference>
<evidence type="ECO:0000313" key="2">
    <source>
        <dbReference type="EMBL" id="GHH52449.1"/>
    </source>
</evidence>
<dbReference type="AlphaFoldDB" id="A0A919F7I8"/>
<sequence>MRRTVEALQRLWEAMLGIYGHTWSSQYGISPVRADGELSQAGKAWAEAISGLKPSQIAAGVRAAHRSGNEFPPNAARFRVLALGLPSITEVENELAPGRDRSPFTVLVWSKLDQYRYGQADGRDQRRMLGSAYDLAVRHVQDGHPMPEPMKALGYQPIRAPEVSDRARARAAMERAQAELDAAFSQPPPADEEDAG</sequence>
<protein>
    <recommendedName>
        <fullName evidence="4">Phage replication protein P</fullName>
    </recommendedName>
</protein>
<organism evidence="2 3">
    <name type="scientific">Xanthomonas boreopolis</name>
    <dbReference type="NCBI Taxonomy" id="86183"/>
    <lineage>
        <taxon>Bacteria</taxon>
        <taxon>Pseudomonadati</taxon>
        <taxon>Pseudomonadota</taxon>
        <taxon>Gammaproteobacteria</taxon>
        <taxon>Lysobacterales</taxon>
        <taxon>Lysobacteraceae</taxon>
        <taxon>Xanthomonas</taxon>
    </lineage>
</organism>
<accession>A0A919F7I8</accession>
<keyword evidence="3" id="KW-1185">Reference proteome</keyword>